<gene>
    <name evidence="10" type="ORF">CUN85_08775</name>
</gene>
<dbReference type="GO" id="GO:0015341">
    <property type="term" value="F:zinc efflux antiporter activity"/>
    <property type="evidence" value="ECO:0007669"/>
    <property type="project" value="TreeGrafter"/>
</dbReference>
<dbReference type="GO" id="GO:0015093">
    <property type="term" value="F:ferrous iron transmembrane transporter activity"/>
    <property type="evidence" value="ECO:0007669"/>
    <property type="project" value="TreeGrafter"/>
</dbReference>
<evidence type="ECO:0000256" key="3">
    <source>
        <dbReference type="ARBA" id="ARBA00022448"/>
    </source>
</evidence>
<comment type="subcellular location">
    <subcellularLocation>
        <location evidence="1">Membrane</location>
        <topology evidence="1">Multi-pass membrane protein</topology>
    </subcellularLocation>
</comment>
<keyword evidence="5 7" id="KW-1133">Transmembrane helix</keyword>
<evidence type="ECO:0000256" key="4">
    <source>
        <dbReference type="ARBA" id="ARBA00022692"/>
    </source>
</evidence>
<feature type="transmembrane region" description="Helical" evidence="7">
    <location>
        <begin position="79"/>
        <end position="97"/>
    </location>
</feature>
<keyword evidence="4 7" id="KW-0812">Transmembrane</keyword>
<dbReference type="PANTHER" id="PTHR43840">
    <property type="entry name" value="MITOCHONDRIAL METAL TRANSPORTER 1-RELATED"/>
    <property type="match status" value="1"/>
</dbReference>
<dbReference type="InterPro" id="IPR027469">
    <property type="entry name" value="Cation_efflux_TMD_sf"/>
</dbReference>
<feature type="transmembrane region" description="Helical" evidence="7">
    <location>
        <begin position="181"/>
        <end position="204"/>
    </location>
</feature>
<reference evidence="10 11" key="1">
    <citation type="submission" date="2017-11" db="EMBL/GenBank/DDBJ databases">
        <title>Isolation and Characterization of Methanogenic Archaea from Saline Meromictic Lake at Siberia.</title>
        <authorList>
            <person name="Shen Y."/>
            <person name="Huang H.-H."/>
            <person name="Lai M.-C."/>
            <person name="Chen S.-C."/>
        </authorList>
    </citation>
    <scope>NUCLEOTIDE SEQUENCE [LARGE SCALE GENOMIC DNA]</scope>
    <source>
        <strain evidence="10 11">SY-01</strain>
    </source>
</reference>
<dbReference type="Proteomes" id="UP000297295">
    <property type="component" value="Unassembled WGS sequence"/>
</dbReference>
<feature type="transmembrane region" description="Helical" evidence="7">
    <location>
        <begin position="12"/>
        <end position="32"/>
    </location>
</feature>
<organism evidence="10 11">
    <name type="scientific">Methanolobus halotolerans</name>
    <dbReference type="NCBI Taxonomy" id="2052935"/>
    <lineage>
        <taxon>Archaea</taxon>
        <taxon>Methanobacteriati</taxon>
        <taxon>Methanobacteriota</taxon>
        <taxon>Stenosarchaea group</taxon>
        <taxon>Methanomicrobia</taxon>
        <taxon>Methanosarcinales</taxon>
        <taxon>Methanosarcinaceae</taxon>
        <taxon>Methanolobus</taxon>
    </lineage>
</organism>
<evidence type="ECO:0000259" key="8">
    <source>
        <dbReference type="Pfam" id="PF01545"/>
    </source>
</evidence>
<feature type="transmembrane region" description="Helical" evidence="7">
    <location>
        <begin position="109"/>
        <end position="130"/>
    </location>
</feature>
<dbReference type="SUPFAM" id="SSF161111">
    <property type="entry name" value="Cation efflux protein transmembrane domain-like"/>
    <property type="match status" value="1"/>
</dbReference>
<dbReference type="FunFam" id="1.20.1510.10:FF:000006">
    <property type="entry name" value="Divalent cation efflux transporter"/>
    <property type="match status" value="1"/>
</dbReference>
<comment type="similarity">
    <text evidence="2">Belongs to the cation diffusion facilitator (CDF) transporter (TC 2.A.4) family.</text>
</comment>
<evidence type="ECO:0000313" key="10">
    <source>
        <dbReference type="EMBL" id="TGC08752.1"/>
    </source>
</evidence>
<evidence type="ECO:0000256" key="6">
    <source>
        <dbReference type="ARBA" id="ARBA00023136"/>
    </source>
</evidence>
<dbReference type="InterPro" id="IPR050291">
    <property type="entry name" value="CDF_Transporter"/>
</dbReference>
<dbReference type="EMBL" id="PGGK01000008">
    <property type="protein sequence ID" value="TGC08752.1"/>
    <property type="molecule type" value="Genomic_DNA"/>
</dbReference>
<dbReference type="GO" id="GO:0006882">
    <property type="term" value="P:intracellular zinc ion homeostasis"/>
    <property type="evidence" value="ECO:0007669"/>
    <property type="project" value="TreeGrafter"/>
</dbReference>
<sequence length="292" mass="32630">MDSRFRKIQRVMWYVLFLNLAVAFAKIGYGMWTNVLSMQSDGYHSLFDGVSNVIGLIGIQIASKPPDAEHPYGHRKFETIAAVFIAFILGAVAFEIVRSALMRFDNGSIPEVTTISFLVMLGTMIVNYTVTTYEKKKGNELRSEVLLADSAHTRSDIYVSMSVLLGLLAIRAGYPMVDPIISIFVAVVILHAGMEIIFSSVSVLCDESRIDPEEIRGVVCRVEGVMGCHNIRTRGPEGCVYVDLHVEVDPSMPTYKSHTVAHIVQYRLKEAFEGIEEVLVHIEPEDNSYNYK</sequence>
<feature type="domain" description="Cation efflux protein transmembrane" evidence="8">
    <location>
        <begin position="13"/>
        <end position="205"/>
    </location>
</feature>
<feature type="transmembrane region" description="Helical" evidence="7">
    <location>
        <begin position="157"/>
        <end position="174"/>
    </location>
</feature>
<name>A0A4E0PWC9_9EURY</name>
<dbReference type="SUPFAM" id="SSF160240">
    <property type="entry name" value="Cation efflux protein cytoplasmic domain-like"/>
    <property type="match status" value="1"/>
</dbReference>
<evidence type="ECO:0000256" key="7">
    <source>
        <dbReference type="SAM" id="Phobius"/>
    </source>
</evidence>
<keyword evidence="3" id="KW-0813">Transport</keyword>
<feature type="domain" description="Cation efflux protein cytoplasmic" evidence="9">
    <location>
        <begin position="211"/>
        <end position="285"/>
    </location>
</feature>
<dbReference type="InterPro" id="IPR027470">
    <property type="entry name" value="Cation_efflux_CTD"/>
</dbReference>
<dbReference type="Pfam" id="PF01545">
    <property type="entry name" value="Cation_efflux"/>
    <property type="match status" value="1"/>
</dbReference>
<dbReference type="InterPro" id="IPR036837">
    <property type="entry name" value="Cation_efflux_CTD_sf"/>
</dbReference>
<evidence type="ECO:0000256" key="2">
    <source>
        <dbReference type="ARBA" id="ARBA00008114"/>
    </source>
</evidence>
<dbReference type="GO" id="GO:0015086">
    <property type="term" value="F:cadmium ion transmembrane transporter activity"/>
    <property type="evidence" value="ECO:0007669"/>
    <property type="project" value="TreeGrafter"/>
</dbReference>
<dbReference type="GO" id="GO:0005886">
    <property type="term" value="C:plasma membrane"/>
    <property type="evidence" value="ECO:0007669"/>
    <property type="project" value="TreeGrafter"/>
</dbReference>
<keyword evidence="6 7" id="KW-0472">Membrane</keyword>
<dbReference type="NCBIfam" id="TIGR01297">
    <property type="entry name" value="CDF"/>
    <property type="match status" value="1"/>
</dbReference>
<comment type="caution">
    <text evidence="10">The sequence shown here is derived from an EMBL/GenBank/DDBJ whole genome shotgun (WGS) entry which is preliminary data.</text>
</comment>
<dbReference type="OrthoDB" id="8907at2157"/>
<evidence type="ECO:0000259" key="9">
    <source>
        <dbReference type="Pfam" id="PF16916"/>
    </source>
</evidence>
<dbReference type="InterPro" id="IPR002524">
    <property type="entry name" value="Cation_efflux"/>
</dbReference>
<proteinExistence type="inferred from homology"/>
<dbReference type="Pfam" id="PF16916">
    <property type="entry name" value="ZT_dimer"/>
    <property type="match status" value="1"/>
</dbReference>
<dbReference type="InterPro" id="IPR058533">
    <property type="entry name" value="Cation_efflux_TM"/>
</dbReference>
<dbReference type="Gene3D" id="3.30.70.1350">
    <property type="entry name" value="Cation efflux protein, cytoplasmic domain"/>
    <property type="match status" value="1"/>
</dbReference>
<dbReference type="Gene3D" id="1.20.1510.10">
    <property type="entry name" value="Cation efflux protein transmembrane domain"/>
    <property type="match status" value="1"/>
</dbReference>
<evidence type="ECO:0000256" key="5">
    <source>
        <dbReference type="ARBA" id="ARBA00022989"/>
    </source>
</evidence>
<evidence type="ECO:0000313" key="11">
    <source>
        <dbReference type="Proteomes" id="UP000297295"/>
    </source>
</evidence>
<evidence type="ECO:0000256" key="1">
    <source>
        <dbReference type="ARBA" id="ARBA00004141"/>
    </source>
</evidence>
<dbReference type="PANTHER" id="PTHR43840:SF15">
    <property type="entry name" value="MITOCHONDRIAL METAL TRANSPORTER 1-RELATED"/>
    <property type="match status" value="1"/>
</dbReference>
<keyword evidence="11" id="KW-1185">Reference proteome</keyword>
<protein>
    <submittedName>
        <fullName evidence="10">Cation transporter</fullName>
    </submittedName>
</protein>
<dbReference type="AlphaFoldDB" id="A0A4E0PWC9"/>
<accession>A0A4E0PWC9</accession>